<evidence type="ECO:0000313" key="7">
    <source>
        <dbReference type="Proteomes" id="UP000887575"/>
    </source>
</evidence>
<dbReference type="InterPro" id="IPR012677">
    <property type="entry name" value="Nucleotide-bd_a/b_plait_sf"/>
</dbReference>
<evidence type="ECO:0000256" key="3">
    <source>
        <dbReference type="ARBA" id="ARBA00022884"/>
    </source>
</evidence>
<keyword evidence="1" id="KW-0597">Phosphoprotein</keyword>
<protein>
    <submittedName>
        <fullName evidence="8">RRM domain-containing protein</fullName>
    </submittedName>
</protein>
<dbReference type="CDD" id="cd12689">
    <property type="entry name" value="RRM1_hnRNPL_like"/>
    <property type="match status" value="1"/>
</dbReference>
<dbReference type="Pfam" id="PF13893">
    <property type="entry name" value="RRM_5"/>
    <property type="match status" value="1"/>
</dbReference>
<evidence type="ECO:0000313" key="8">
    <source>
        <dbReference type="WBParaSite" id="MBELARI_LOCUS7579"/>
    </source>
</evidence>
<feature type="compositionally biased region" description="Polar residues" evidence="5">
    <location>
        <begin position="250"/>
        <end position="264"/>
    </location>
</feature>
<name>A0AAF3FKQ5_9BILA</name>
<feature type="domain" description="RRM" evidence="6">
    <location>
        <begin position="128"/>
        <end position="203"/>
    </location>
</feature>
<dbReference type="Pfam" id="PF00076">
    <property type="entry name" value="RRM_1"/>
    <property type="match status" value="1"/>
</dbReference>
<evidence type="ECO:0000256" key="2">
    <source>
        <dbReference type="ARBA" id="ARBA00022737"/>
    </source>
</evidence>
<dbReference type="AlphaFoldDB" id="A0AAF3FKQ5"/>
<dbReference type="Gene3D" id="3.30.70.330">
    <property type="match status" value="4"/>
</dbReference>
<dbReference type="PROSITE" id="PS50102">
    <property type="entry name" value="RRM"/>
    <property type="match status" value="2"/>
</dbReference>
<dbReference type="Pfam" id="PF22976">
    <property type="entry name" value="RRM_10"/>
    <property type="match status" value="1"/>
</dbReference>
<feature type="compositionally biased region" description="Gly residues" evidence="5">
    <location>
        <begin position="310"/>
        <end position="320"/>
    </location>
</feature>
<keyword evidence="2" id="KW-0677">Repeat</keyword>
<organism evidence="7 8">
    <name type="scientific">Mesorhabditis belari</name>
    <dbReference type="NCBI Taxonomy" id="2138241"/>
    <lineage>
        <taxon>Eukaryota</taxon>
        <taxon>Metazoa</taxon>
        <taxon>Ecdysozoa</taxon>
        <taxon>Nematoda</taxon>
        <taxon>Chromadorea</taxon>
        <taxon>Rhabditida</taxon>
        <taxon>Rhabditina</taxon>
        <taxon>Rhabditomorpha</taxon>
        <taxon>Rhabditoidea</taxon>
        <taxon>Rhabditidae</taxon>
        <taxon>Mesorhabditinae</taxon>
        <taxon>Mesorhabditis</taxon>
    </lineage>
</organism>
<evidence type="ECO:0000256" key="1">
    <source>
        <dbReference type="ARBA" id="ARBA00022553"/>
    </source>
</evidence>
<dbReference type="NCBIfam" id="TIGR01649">
    <property type="entry name" value="hnRNP-L_PTB"/>
    <property type="match status" value="1"/>
</dbReference>
<dbReference type="Proteomes" id="UP000887575">
    <property type="component" value="Unassembled WGS sequence"/>
</dbReference>
<keyword evidence="7" id="KW-1185">Reference proteome</keyword>
<accession>A0AAF3FKQ5</accession>
<reference evidence="8" key="1">
    <citation type="submission" date="2024-02" db="UniProtKB">
        <authorList>
            <consortium name="WormBaseParasite"/>
        </authorList>
    </citation>
    <scope>IDENTIFICATION</scope>
</reference>
<dbReference type="InterPro" id="IPR055204">
    <property type="entry name" value="HNRNPL_RRM"/>
</dbReference>
<evidence type="ECO:0000256" key="4">
    <source>
        <dbReference type="PROSITE-ProRule" id="PRU00176"/>
    </source>
</evidence>
<dbReference type="WBParaSite" id="MBELARI_LOCUS7579">
    <property type="protein sequence ID" value="MBELARI_LOCUS7579"/>
    <property type="gene ID" value="MBELARI_LOCUS7579"/>
</dbReference>
<proteinExistence type="predicted"/>
<evidence type="ECO:0000259" key="6">
    <source>
        <dbReference type="PROSITE" id="PS50102"/>
    </source>
</evidence>
<dbReference type="InterPro" id="IPR006536">
    <property type="entry name" value="HnRNP-L/PTB"/>
</dbReference>
<dbReference type="InterPro" id="IPR000504">
    <property type="entry name" value="RRM_dom"/>
</dbReference>
<dbReference type="CDD" id="cd12424">
    <property type="entry name" value="RRM3_hnRNPL_like"/>
    <property type="match status" value="1"/>
</dbReference>
<feature type="domain" description="RRM" evidence="6">
    <location>
        <begin position="37"/>
        <end position="111"/>
    </location>
</feature>
<feature type="region of interest" description="Disordered" evidence="5">
    <location>
        <begin position="1"/>
        <end position="33"/>
    </location>
</feature>
<dbReference type="PANTHER" id="PTHR15592">
    <property type="entry name" value="MATRIN 3/NUCLEAR PROTEIN 220-RELATED"/>
    <property type="match status" value="1"/>
</dbReference>
<dbReference type="SUPFAM" id="SSF54928">
    <property type="entry name" value="RNA-binding domain, RBD"/>
    <property type="match status" value="2"/>
</dbReference>
<dbReference type="InterPro" id="IPR035979">
    <property type="entry name" value="RBD_domain_sf"/>
</dbReference>
<dbReference type="GO" id="GO:0006397">
    <property type="term" value="P:mRNA processing"/>
    <property type="evidence" value="ECO:0007669"/>
    <property type="project" value="InterPro"/>
</dbReference>
<feature type="compositionally biased region" description="Low complexity" evidence="5">
    <location>
        <begin position="288"/>
        <end position="309"/>
    </location>
</feature>
<feature type="compositionally biased region" description="Basic and acidic residues" evidence="5">
    <location>
        <begin position="211"/>
        <end position="223"/>
    </location>
</feature>
<dbReference type="CDD" id="cd12694">
    <property type="entry name" value="RRM2_hnRNPL_like"/>
    <property type="match status" value="1"/>
</dbReference>
<dbReference type="GO" id="GO:0003723">
    <property type="term" value="F:RNA binding"/>
    <property type="evidence" value="ECO:0007669"/>
    <property type="project" value="UniProtKB-UniRule"/>
</dbReference>
<dbReference type="GO" id="GO:0005634">
    <property type="term" value="C:nucleus"/>
    <property type="evidence" value="ECO:0007669"/>
    <property type="project" value="InterPro"/>
</dbReference>
<keyword evidence="3 4" id="KW-0694">RNA-binding</keyword>
<feature type="region of interest" description="Disordered" evidence="5">
    <location>
        <begin position="211"/>
        <end position="332"/>
    </location>
</feature>
<evidence type="ECO:0000256" key="5">
    <source>
        <dbReference type="SAM" id="MobiDB-lite"/>
    </source>
</evidence>
<sequence length="555" mass="61005">MMDGYHGSFLDQDMQVPPNKRFRPDPAVDPTNPDPSIVVHVRNLCSRATEADLLEALSAFGQIAYATVMPNKRMALVEFESIEAAKQCVNFAATKPINVAGVPALFNYSTSPMIQRLGLESERPNHILILTVYNAQYPITVDVIHEICEPQGPVKRIAIIRRTMLQALVEFDNVETAKKAKYAMNGADIYSGCCTLKVEFAKPDVVKVTRNDENQRDYTRRDLPTGPADPAVGGGFRKPPLIAGGGNAPPQGQSQPYDQYNQGPPRNEYGKGGPARRDPGYGDNYGRDPGQGYGNNDYYDHNSSSSRGGYNSGYSGGHGGYDQNSREFGPPKLPGGSPVIMIYGITHEAVNCDKIFNILCQYGNVERVKFMKKKTDTAMVEMGQPAQVTSVLQFLQGMEMFGCILTIRPSKQMEVREQGAVFSMPDGSPSFRDYSNSRNQRYSTPELAFRNRVCAPTNTIHWFNAPVTMTEDKIVDLFVASGGPQPAKILVNQGRSEKSKAGTAEFNSIREANEALALANHTPVATTISRMPFIVKMAYFAPGPKFHGAHAQQDH</sequence>
<dbReference type="SMART" id="SM00360">
    <property type="entry name" value="RRM"/>
    <property type="match status" value="4"/>
</dbReference>
<dbReference type="Pfam" id="PF11835">
    <property type="entry name" value="RRM_8"/>
    <property type="match status" value="1"/>
</dbReference>
<dbReference type="InterPro" id="IPR021790">
    <property type="entry name" value="PTBP1-like_RRM2"/>
</dbReference>